<dbReference type="InterPro" id="IPR022742">
    <property type="entry name" value="Hydrolase_4"/>
</dbReference>
<evidence type="ECO:0000313" key="5">
    <source>
        <dbReference type="Proteomes" id="UP000186303"/>
    </source>
</evidence>
<dbReference type="InterPro" id="IPR051044">
    <property type="entry name" value="MAG_DAG_Lipase"/>
</dbReference>
<evidence type="ECO:0000256" key="1">
    <source>
        <dbReference type="ARBA" id="ARBA00047591"/>
    </source>
</evidence>
<dbReference type="AlphaFoldDB" id="A0A1M8A956"/>
<feature type="domain" description="Serine aminopeptidase S33" evidence="3">
    <location>
        <begin position="115"/>
        <end position="359"/>
    </location>
</feature>
<dbReference type="Proteomes" id="UP000186303">
    <property type="component" value="Chromosome 5"/>
</dbReference>
<dbReference type="VEuPathDB" id="FungiDB:MSYG_3329"/>
<protein>
    <submittedName>
        <fullName evidence="4">Similar to S.cerevisiae protein YJU3 (Monoglyceride lipase (MGL))</fullName>
    </submittedName>
</protein>
<accession>A0A1M8A956</accession>
<proteinExistence type="predicted"/>
<dbReference type="OrthoDB" id="10249433at2759"/>
<comment type="catalytic activity">
    <reaction evidence="2">
        <text>a monoacylglycerol + H2O = glycerol + a fatty acid + H(+)</text>
        <dbReference type="Rhea" id="RHEA:15245"/>
        <dbReference type="ChEBI" id="CHEBI:15377"/>
        <dbReference type="ChEBI" id="CHEBI:15378"/>
        <dbReference type="ChEBI" id="CHEBI:17408"/>
        <dbReference type="ChEBI" id="CHEBI:17754"/>
        <dbReference type="ChEBI" id="CHEBI:28868"/>
    </reaction>
</comment>
<name>A0A1M8A956_MALS4</name>
<dbReference type="PANTHER" id="PTHR11614">
    <property type="entry name" value="PHOSPHOLIPASE-RELATED"/>
    <property type="match status" value="1"/>
</dbReference>
<evidence type="ECO:0000313" key="4">
    <source>
        <dbReference type="EMBL" id="SHO78980.1"/>
    </source>
</evidence>
<organism evidence="4 5">
    <name type="scientific">Malassezia sympodialis (strain ATCC 42132)</name>
    <name type="common">Atopic eczema-associated yeast</name>
    <dbReference type="NCBI Taxonomy" id="1230383"/>
    <lineage>
        <taxon>Eukaryota</taxon>
        <taxon>Fungi</taxon>
        <taxon>Dikarya</taxon>
        <taxon>Basidiomycota</taxon>
        <taxon>Ustilaginomycotina</taxon>
        <taxon>Malasseziomycetes</taxon>
        <taxon>Malasseziales</taxon>
        <taxon>Malasseziaceae</taxon>
        <taxon>Malassezia</taxon>
    </lineage>
</organism>
<dbReference type="STRING" id="1230383.A0A1M8A956"/>
<dbReference type="SUPFAM" id="SSF53474">
    <property type="entry name" value="alpha/beta-Hydrolases"/>
    <property type="match status" value="1"/>
</dbReference>
<dbReference type="InterPro" id="IPR029058">
    <property type="entry name" value="AB_hydrolase_fold"/>
</dbReference>
<evidence type="ECO:0000259" key="3">
    <source>
        <dbReference type="Pfam" id="PF12146"/>
    </source>
</evidence>
<dbReference type="Gene3D" id="3.40.50.1820">
    <property type="entry name" value="alpha/beta hydrolase"/>
    <property type="match status" value="1"/>
</dbReference>
<gene>
    <name evidence="4" type="ORF">MSYG_3329</name>
</gene>
<sequence>MSDFLSWLAWEVYFVFLEPALVACGLAKIGLGDATYGRDAIPYSPTEREAIYENPAVQVTRRRVYLSRGIPILDMSLGSGKRPLPFMYNGMRVDAWINYYVWEMPEAVRQHGLNADVYLVHGINEYSGRVIPQALVHMKHGFRTIAIDMPTYGRSSGLHSHLPTLRLNEGALSAVMAHVRLCDENDQVPHFDKRYRLAQGGSMGGFSVVYHAALHPPNSSPSSLALDAVAVTAPMLLISPQTRPATWIEVIGRILSCFAGRLGLIRAIRGNLSDDPMVELYARKDNQSYHGLVRVDTGLAVLSGLEHLNQIAENIQCPIAIHHGSHDRVTDPEGSRIFFDRLHVRDKTLRIWPGWEHVMIKGYPGLSEKDLADRSKLLEEISQWFIQRVRNA</sequence>
<dbReference type="Pfam" id="PF12146">
    <property type="entry name" value="Hydrolase_4"/>
    <property type="match status" value="1"/>
</dbReference>
<keyword evidence="5" id="KW-1185">Reference proteome</keyword>
<comment type="catalytic activity">
    <reaction evidence="1">
        <text>a diacylglycerol + H2O = a monoacylglycerol + a fatty acid + H(+)</text>
        <dbReference type="Rhea" id="RHEA:32731"/>
        <dbReference type="ChEBI" id="CHEBI:15377"/>
        <dbReference type="ChEBI" id="CHEBI:15378"/>
        <dbReference type="ChEBI" id="CHEBI:17408"/>
        <dbReference type="ChEBI" id="CHEBI:18035"/>
        <dbReference type="ChEBI" id="CHEBI:28868"/>
    </reaction>
</comment>
<evidence type="ECO:0000256" key="2">
    <source>
        <dbReference type="ARBA" id="ARBA00048461"/>
    </source>
</evidence>
<reference evidence="5" key="1">
    <citation type="journal article" date="2017" name="Nucleic Acids Res.">
        <title>Proteogenomics produces comprehensive and highly accurate protein-coding gene annotation in a complete genome assembly of Malassezia sympodialis.</title>
        <authorList>
            <person name="Zhu Y."/>
            <person name="Engstroem P.G."/>
            <person name="Tellgren-Roth C."/>
            <person name="Baudo C.D."/>
            <person name="Kennell J.C."/>
            <person name="Sun S."/>
            <person name="Billmyre R.B."/>
            <person name="Schroeder M.S."/>
            <person name="Andersson A."/>
            <person name="Holm T."/>
            <person name="Sigurgeirsson B."/>
            <person name="Wu G."/>
            <person name="Sankaranarayanan S.R."/>
            <person name="Siddharthan R."/>
            <person name="Sanyal K."/>
            <person name="Lundeberg J."/>
            <person name="Nystedt B."/>
            <person name="Boekhout T."/>
            <person name="Dawson T.L. Jr."/>
            <person name="Heitman J."/>
            <person name="Scheynius A."/>
            <person name="Lehtioe J."/>
        </authorList>
    </citation>
    <scope>NUCLEOTIDE SEQUENCE [LARGE SCALE GENOMIC DNA]</scope>
    <source>
        <strain evidence="5">ATCC 42132</strain>
    </source>
</reference>
<dbReference type="EMBL" id="LT671825">
    <property type="protein sequence ID" value="SHO78980.1"/>
    <property type="molecule type" value="Genomic_DNA"/>
</dbReference>
<dbReference type="OMA" id="EGYEHVM"/>